<keyword evidence="10" id="KW-0547">Nucleotide-binding</keyword>
<dbReference type="NCBIfam" id="TIGR00229">
    <property type="entry name" value="sensory_box"/>
    <property type="match status" value="1"/>
</dbReference>
<dbReference type="SUPFAM" id="SSF47384">
    <property type="entry name" value="Homodimeric domain of signal transducing histidine kinase"/>
    <property type="match status" value="1"/>
</dbReference>
<dbReference type="Gene3D" id="2.10.70.100">
    <property type="match status" value="1"/>
</dbReference>
<dbReference type="SUPFAM" id="SSF55785">
    <property type="entry name" value="PYP-like sensor domain (PAS domain)"/>
    <property type="match status" value="2"/>
</dbReference>
<evidence type="ECO:0000256" key="9">
    <source>
        <dbReference type="ARBA" id="ARBA00022737"/>
    </source>
</evidence>
<dbReference type="PROSITE" id="PS50113">
    <property type="entry name" value="PAC"/>
    <property type="match status" value="1"/>
</dbReference>
<dbReference type="SUPFAM" id="SSF52172">
    <property type="entry name" value="CheY-like"/>
    <property type="match status" value="1"/>
</dbReference>
<dbReference type="PRINTS" id="PR00344">
    <property type="entry name" value="BCTRLSENSOR"/>
</dbReference>
<dbReference type="PANTHER" id="PTHR43065">
    <property type="entry name" value="SENSOR HISTIDINE KINASE"/>
    <property type="match status" value="1"/>
</dbReference>
<dbReference type="InterPro" id="IPR035965">
    <property type="entry name" value="PAS-like_dom_sf"/>
</dbReference>
<dbReference type="GO" id="GO:0000166">
    <property type="term" value="F:nucleotide binding"/>
    <property type="evidence" value="ECO:0007669"/>
    <property type="project" value="UniProtKB-KW"/>
</dbReference>
<dbReference type="PROSITE" id="PS50109">
    <property type="entry name" value="HIS_KIN"/>
    <property type="match status" value="1"/>
</dbReference>
<sequence length="663" mass="71680">MSHVERQSVDPWEEPAELRARLAALESNLASSFVFQIHAAADRRSRRFVYVSPACTTITGVSPEAVLANPDLLHSLIDDDDRERLLAAERAAHEAAMPFLFEGRARRADTGEVRRCRIRSTPRIQPDGSYVWDGIHTDTTEQIVAQEQLNQRESELALVQRIGGVAGVDVDLANGFRNRRSPEYLQLHGLPPSASSETHEAWVARVHPDDRAATDRAFREAVAGSAPDYSVEYRIIRPSDGHVRWLAVRAQIERDEAGRPLRLFGAHIDITERKQAEEELRLLNERLEAVVEERTRQLVHSQKMESLGQLTGGVAHDFNNLLMAILGSLELLRKRLPDEPRTLRLLDNAVSAAERGSGLTQRLLAFARQQQLRPTAVDVEELVGGMHDLLEQSLGSNVTLRRGFAPGLAPAHVDPAQLELAILNLAVNARDAMPAGGRLSIHGRAADQGPDRAHPGRFIVIEVTDTGQGMDARTLARAAEPFFTTKGVGKGTGLGLSMIQGLAEQSGGHFRLASTPGVGTTAELWLPLARPGAHEPRAAAAPRGSGGHVRTVLLVDDDPLVLTGTAAMLEDLGYRVIEAQSARSALDILARGEAADVLMTDHAMPGMTGAALADRAKALRPGLPVLLATGYADPGDTGAVAVRLAKPFRREALATALADLLGS</sequence>
<dbReference type="FunFam" id="2.10.70.100:FF:000001">
    <property type="entry name" value="Sensory transduction histidine kinase"/>
    <property type="match status" value="1"/>
</dbReference>
<dbReference type="InterPro" id="IPR000014">
    <property type="entry name" value="PAS"/>
</dbReference>
<evidence type="ECO:0000256" key="10">
    <source>
        <dbReference type="ARBA" id="ARBA00022741"/>
    </source>
</evidence>
<dbReference type="InterPro" id="IPR001789">
    <property type="entry name" value="Sig_transdc_resp-reg_receiver"/>
</dbReference>
<dbReference type="InterPro" id="IPR005467">
    <property type="entry name" value="His_kinase_dom"/>
</dbReference>
<dbReference type="PANTHER" id="PTHR43065:SF42">
    <property type="entry name" value="TWO-COMPONENT SENSOR PPRA"/>
    <property type="match status" value="1"/>
</dbReference>
<evidence type="ECO:0000256" key="1">
    <source>
        <dbReference type="ARBA" id="ARBA00000085"/>
    </source>
</evidence>
<evidence type="ECO:0000256" key="2">
    <source>
        <dbReference type="ARBA" id="ARBA00004429"/>
    </source>
</evidence>
<reference evidence="18" key="2">
    <citation type="submission" date="2020-09" db="EMBL/GenBank/DDBJ databases">
        <authorList>
            <person name="Sun Q."/>
            <person name="Zhou Y."/>
        </authorList>
    </citation>
    <scope>NUCLEOTIDE SEQUENCE</scope>
    <source>
        <strain evidence="18">CGMCC 1.12919</strain>
    </source>
</reference>
<dbReference type="GO" id="GO:0005886">
    <property type="term" value="C:plasma membrane"/>
    <property type="evidence" value="ECO:0007669"/>
    <property type="project" value="UniProtKB-SubCell"/>
</dbReference>
<evidence type="ECO:0000256" key="4">
    <source>
        <dbReference type="ARBA" id="ARBA00022475"/>
    </source>
</evidence>
<feature type="modified residue" description="4-aspartylphosphate" evidence="13">
    <location>
        <position position="601"/>
    </location>
</feature>
<evidence type="ECO:0000259" key="14">
    <source>
        <dbReference type="PROSITE" id="PS50109"/>
    </source>
</evidence>
<keyword evidence="18" id="KW-0418">Kinase</keyword>
<evidence type="ECO:0000256" key="6">
    <source>
        <dbReference type="ARBA" id="ARBA00022553"/>
    </source>
</evidence>
<keyword evidence="5" id="KW-0997">Cell inner membrane</keyword>
<keyword evidence="4" id="KW-1003">Cell membrane</keyword>
<comment type="catalytic activity">
    <reaction evidence="1">
        <text>ATP + protein L-histidine = ADP + protein N-phospho-L-histidine.</text>
        <dbReference type="EC" id="2.7.13.3"/>
    </reaction>
</comment>
<feature type="domain" description="Response regulatory" evidence="15">
    <location>
        <begin position="551"/>
        <end position="661"/>
    </location>
</feature>
<dbReference type="InterPro" id="IPR003661">
    <property type="entry name" value="HisK_dim/P_dom"/>
</dbReference>
<dbReference type="Pfam" id="PF00072">
    <property type="entry name" value="Response_reg"/>
    <property type="match status" value="1"/>
</dbReference>
<evidence type="ECO:0000256" key="11">
    <source>
        <dbReference type="ARBA" id="ARBA00022989"/>
    </source>
</evidence>
<evidence type="ECO:0000256" key="8">
    <source>
        <dbReference type="ARBA" id="ARBA00022692"/>
    </source>
</evidence>
<comment type="caution">
    <text evidence="18">The sequence shown here is derived from an EMBL/GenBank/DDBJ whole genome shotgun (WGS) entry which is preliminary data.</text>
</comment>
<dbReference type="PROSITE" id="PS50112">
    <property type="entry name" value="PAS"/>
    <property type="match status" value="1"/>
</dbReference>
<keyword evidence="8" id="KW-0812">Transmembrane</keyword>
<dbReference type="SMART" id="SM00387">
    <property type="entry name" value="HATPase_c"/>
    <property type="match status" value="1"/>
</dbReference>
<dbReference type="InterPro" id="IPR000700">
    <property type="entry name" value="PAS-assoc_C"/>
</dbReference>
<evidence type="ECO:0000256" key="7">
    <source>
        <dbReference type="ARBA" id="ARBA00022679"/>
    </source>
</evidence>
<evidence type="ECO:0000313" key="18">
    <source>
        <dbReference type="EMBL" id="GGC46771.1"/>
    </source>
</evidence>
<dbReference type="Gene3D" id="3.30.565.10">
    <property type="entry name" value="Histidine kinase-like ATPase, C-terminal domain"/>
    <property type="match status" value="1"/>
</dbReference>
<keyword evidence="9" id="KW-0677">Repeat</keyword>
<evidence type="ECO:0000256" key="5">
    <source>
        <dbReference type="ARBA" id="ARBA00022519"/>
    </source>
</evidence>
<evidence type="ECO:0000259" key="17">
    <source>
        <dbReference type="PROSITE" id="PS50113"/>
    </source>
</evidence>
<dbReference type="EMBL" id="BMGG01000001">
    <property type="protein sequence ID" value="GGC46771.1"/>
    <property type="molecule type" value="Genomic_DNA"/>
</dbReference>
<dbReference type="InterPro" id="IPR001610">
    <property type="entry name" value="PAC"/>
</dbReference>
<dbReference type="CDD" id="cd00130">
    <property type="entry name" value="PAS"/>
    <property type="match status" value="2"/>
</dbReference>
<evidence type="ECO:0000256" key="13">
    <source>
        <dbReference type="PROSITE-ProRule" id="PRU00169"/>
    </source>
</evidence>
<proteinExistence type="predicted"/>
<dbReference type="InterPro" id="IPR013655">
    <property type="entry name" value="PAS_fold_3"/>
</dbReference>
<accession>A0A916TZB7</accession>
<dbReference type="SMART" id="SM00448">
    <property type="entry name" value="REC"/>
    <property type="match status" value="1"/>
</dbReference>
<evidence type="ECO:0000313" key="19">
    <source>
        <dbReference type="Proteomes" id="UP000637002"/>
    </source>
</evidence>
<dbReference type="Gene3D" id="3.30.450.20">
    <property type="entry name" value="PAS domain"/>
    <property type="match status" value="2"/>
</dbReference>
<keyword evidence="19" id="KW-1185">Reference proteome</keyword>
<dbReference type="AlphaFoldDB" id="A0A916TZB7"/>
<dbReference type="Pfam" id="PF08447">
    <property type="entry name" value="PAS_3"/>
    <property type="match status" value="2"/>
</dbReference>
<dbReference type="RefSeq" id="WP_188607299.1">
    <property type="nucleotide sequence ID" value="NZ_BMGG01000001.1"/>
</dbReference>
<dbReference type="CDD" id="cd00082">
    <property type="entry name" value="HisKA"/>
    <property type="match status" value="1"/>
</dbReference>
<feature type="domain" description="Histidine kinase" evidence="14">
    <location>
        <begin position="313"/>
        <end position="530"/>
    </location>
</feature>
<dbReference type="SMART" id="SM00086">
    <property type="entry name" value="PAC"/>
    <property type="match status" value="2"/>
</dbReference>
<dbReference type="InterPro" id="IPR011006">
    <property type="entry name" value="CheY-like_superfamily"/>
</dbReference>
<feature type="domain" description="PAS" evidence="16">
    <location>
        <begin position="40"/>
        <end position="96"/>
    </location>
</feature>
<evidence type="ECO:0000256" key="12">
    <source>
        <dbReference type="ARBA" id="ARBA00023136"/>
    </source>
</evidence>
<feature type="domain" description="PAC" evidence="17">
    <location>
        <begin position="229"/>
        <end position="282"/>
    </location>
</feature>
<dbReference type="SMART" id="SM00388">
    <property type="entry name" value="HisKA"/>
    <property type="match status" value="1"/>
</dbReference>
<keyword evidence="12" id="KW-0472">Membrane</keyword>
<comment type="subcellular location">
    <subcellularLocation>
        <location evidence="2">Cell inner membrane</location>
        <topology evidence="2">Multi-pass membrane protein</topology>
    </subcellularLocation>
</comment>
<dbReference type="SUPFAM" id="SSF55874">
    <property type="entry name" value="ATPase domain of HSP90 chaperone/DNA topoisomerase II/histidine kinase"/>
    <property type="match status" value="1"/>
</dbReference>
<dbReference type="InterPro" id="IPR036890">
    <property type="entry name" value="HATPase_C_sf"/>
</dbReference>
<dbReference type="InterPro" id="IPR004358">
    <property type="entry name" value="Sig_transdc_His_kin-like_C"/>
</dbReference>
<gene>
    <name evidence="18" type="ORF">GCM10010994_02370</name>
</gene>
<dbReference type="PROSITE" id="PS50110">
    <property type="entry name" value="RESPONSE_REGULATORY"/>
    <property type="match status" value="1"/>
</dbReference>
<dbReference type="Proteomes" id="UP000637002">
    <property type="component" value="Unassembled WGS sequence"/>
</dbReference>
<evidence type="ECO:0000259" key="15">
    <source>
        <dbReference type="PROSITE" id="PS50110"/>
    </source>
</evidence>
<organism evidence="18 19">
    <name type="scientific">Chelatococcus reniformis</name>
    <dbReference type="NCBI Taxonomy" id="1494448"/>
    <lineage>
        <taxon>Bacteria</taxon>
        <taxon>Pseudomonadati</taxon>
        <taxon>Pseudomonadota</taxon>
        <taxon>Alphaproteobacteria</taxon>
        <taxon>Hyphomicrobiales</taxon>
        <taxon>Chelatococcaceae</taxon>
        <taxon>Chelatococcus</taxon>
    </lineage>
</organism>
<reference evidence="18" key="1">
    <citation type="journal article" date="2014" name="Int. J. Syst. Evol. Microbiol.">
        <title>Complete genome sequence of Corynebacterium casei LMG S-19264T (=DSM 44701T), isolated from a smear-ripened cheese.</title>
        <authorList>
            <consortium name="US DOE Joint Genome Institute (JGI-PGF)"/>
            <person name="Walter F."/>
            <person name="Albersmeier A."/>
            <person name="Kalinowski J."/>
            <person name="Ruckert C."/>
        </authorList>
    </citation>
    <scope>NUCLEOTIDE SEQUENCE</scope>
    <source>
        <strain evidence="18">CGMCC 1.12919</strain>
    </source>
</reference>
<keyword evidence="11" id="KW-1133">Transmembrane helix</keyword>
<dbReference type="EC" id="2.7.13.3" evidence="3"/>
<keyword evidence="7" id="KW-0808">Transferase</keyword>
<dbReference type="Pfam" id="PF02518">
    <property type="entry name" value="HATPase_c"/>
    <property type="match status" value="1"/>
</dbReference>
<evidence type="ECO:0000259" key="16">
    <source>
        <dbReference type="PROSITE" id="PS50112"/>
    </source>
</evidence>
<dbReference type="InterPro" id="IPR003594">
    <property type="entry name" value="HATPase_dom"/>
</dbReference>
<dbReference type="InterPro" id="IPR036097">
    <property type="entry name" value="HisK_dim/P_sf"/>
</dbReference>
<dbReference type="Gene3D" id="1.10.287.130">
    <property type="match status" value="1"/>
</dbReference>
<name>A0A916TZB7_9HYPH</name>
<keyword evidence="6 13" id="KW-0597">Phosphoprotein</keyword>
<protein>
    <recommendedName>
        <fullName evidence="3">histidine kinase</fullName>
        <ecNumber evidence="3">2.7.13.3</ecNumber>
    </recommendedName>
</protein>
<dbReference type="GO" id="GO:0000155">
    <property type="term" value="F:phosphorelay sensor kinase activity"/>
    <property type="evidence" value="ECO:0007669"/>
    <property type="project" value="InterPro"/>
</dbReference>
<dbReference type="Gene3D" id="3.40.50.2300">
    <property type="match status" value="1"/>
</dbReference>
<evidence type="ECO:0000256" key="3">
    <source>
        <dbReference type="ARBA" id="ARBA00012438"/>
    </source>
</evidence>
<dbReference type="Pfam" id="PF00512">
    <property type="entry name" value="HisKA"/>
    <property type="match status" value="1"/>
</dbReference>